<keyword evidence="7" id="KW-0472">Membrane</keyword>
<feature type="transmembrane region" description="Helical" evidence="7">
    <location>
        <begin position="104"/>
        <end position="125"/>
    </location>
</feature>
<dbReference type="GO" id="GO:0000155">
    <property type="term" value="F:phosphorelay sensor kinase activity"/>
    <property type="evidence" value="ECO:0007669"/>
    <property type="project" value="InterPro"/>
</dbReference>
<feature type="transmembrane region" description="Helical" evidence="7">
    <location>
        <begin position="132"/>
        <end position="149"/>
    </location>
</feature>
<dbReference type="AlphaFoldDB" id="A0A942TFV0"/>
<feature type="transmembrane region" description="Helical" evidence="7">
    <location>
        <begin position="34"/>
        <end position="51"/>
    </location>
</feature>
<feature type="domain" description="Signal transduction histidine kinase subgroup 3 dimerisation and phosphoacceptor" evidence="9">
    <location>
        <begin position="177"/>
        <end position="241"/>
    </location>
</feature>
<evidence type="ECO:0000259" key="9">
    <source>
        <dbReference type="Pfam" id="PF07730"/>
    </source>
</evidence>
<reference evidence="11 12" key="1">
    <citation type="submission" date="2021-05" db="EMBL/GenBank/DDBJ databases">
        <title>Novel Bacillus species.</title>
        <authorList>
            <person name="Liu G."/>
        </authorList>
    </citation>
    <scope>NUCLEOTIDE SEQUENCE [LARGE SCALE GENOMIC DNA]</scope>
    <source>
        <strain evidence="12">FJAT-49780</strain>
    </source>
</reference>
<feature type="transmembrane region" description="Helical" evidence="7">
    <location>
        <begin position="63"/>
        <end position="84"/>
    </location>
</feature>
<feature type="domain" description="DesK/YvfT N-terminal" evidence="10">
    <location>
        <begin position="2"/>
        <end position="144"/>
    </location>
</feature>
<feature type="coiled-coil region" evidence="6">
    <location>
        <begin position="155"/>
        <end position="182"/>
    </location>
</feature>
<dbReference type="PANTHER" id="PTHR24421">
    <property type="entry name" value="NITRATE/NITRITE SENSOR PROTEIN NARX-RELATED"/>
    <property type="match status" value="1"/>
</dbReference>
<dbReference type="GO" id="GO:0046983">
    <property type="term" value="F:protein dimerization activity"/>
    <property type="evidence" value="ECO:0007669"/>
    <property type="project" value="InterPro"/>
</dbReference>
<dbReference type="CDD" id="cd16917">
    <property type="entry name" value="HATPase_UhpB-NarQ-NarX-like"/>
    <property type="match status" value="1"/>
</dbReference>
<evidence type="ECO:0000256" key="3">
    <source>
        <dbReference type="ARBA" id="ARBA00022679"/>
    </source>
</evidence>
<evidence type="ECO:0000256" key="2">
    <source>
        <dbReference type="ARBA" id="ARBA00012438"/>
    </source>
</evidence>
<dbReference type="InterPro" id="IPR003594">
    <property type="entry name" value="HATPase_dom"/>
</dbReference>
<dbReference type="RefSeq" id="WP_213126351.1">
    <property type="nucleotide sequence ID" value="NZ_JAGYPG010000003.1"/>
</dbReference>
<feature type="transmembrane region" description="Helical" evidence="7">
    <location>
        <begin position="12"/>
        <end position="28"/>
    </location>
</feature>
<proteinExistence type="predicted"/>
<dbReference type="InterPro" id="IPR050482">
    <property type="entry name" value="Sensor_HK_TwoCompSys"/>
</dbReference>
<gene>
    <name evidence="11" type="ORF">KHA97_19150</name>
</gene>
<dbReference type="GO" id="GO:0016020">
    <property type="term" value="C:membrane"/>
    <property type="evidence" value="ECO:0007669"/>
    <property type="project" value="InterPro"/>
</dbReference>
<dbReference type="Pfam" id="PF07730">
    <property type="entry name" value="HisKA_3"/>
    <property type="match status" value="1"/>
</dbReference>
<evidence type="ECO:0000313" key="11">
    <source>
        <dbReference type="EMBL" id="MBS4197175.1"/>
    </source>
</evidence>
<keyword evidence="3" id="KW-0808">Transferase</keyword>
<dbReference type="Pfam" id="PF02518">
    <property type="entry name" value="HATPase_c"/>
    <property type="match status" value="1"/>
</dbReference>
<dbReference type="Proteomes" id="UP000681414">
    <property type="component" value="Unassembled WGS sequence"/>
</dbReference>
<evidence type="ECO:0000256" key="5">
    <source>
        <dbReference type="ARBA" id="ARBA00023012"/>
    </source>
</evidence>
<evidence type="ECO:0000256" key="4">
    <source>
        <dbReference type="ARBA" id="ARBA00022777"/>
    </source>
</evidence>
<dbReference type="InterPro" id="IPR036890">
    <property type="entry name" value="HATPase_C_sf"/>
</dbReference>
<evidence type="ECO:0000256" key="6">
    <source>
        <dbReference type="SAM" id="Coils"/>
    </source>
</evidence>
<dbReference type="Gene3D" id="1.20.5.1930">
    <property type="match status" value="1"/>
</dbReference>
<feature type="domain" description="Histidine kinase/HSP90-like ATPase" evidence="8">
    <location>
        <begin position="282"/>
        <end position="362"/>
    </location>
</feature>
<name>A0A942TFV0_9BACI</name>
<dbReference type="InterPro" id="IPR011712">
    <property type="entry name" value="Sig_transdc_His_kin_sub3_dim/P"/>
</dbReference>
<dbReference type="InterPro" id="IPR056374">
    <property type="entry name" value="DesK/YvfT_N"/>
</dbReference>
<comment type="caution">
    <text evidence="11">The sequence shown here is derived from an EMBL/GenBank/DDBJ whole genome shotgun (WGS) entry which is preliminary data.</text>
</comment>
<keyword evidence="12" id="KW-1185">Reference proteome</keyword>
<organism evidence="11 12">
    <name type="scientific">Lederbergia citri</name>
    <dbReference type="NCBI Taxonomy" id="2833580"/>
    <lineage>
        <taxon>Bacteria</taxon>
        <taxon>Bacillati</taxon>
        <taxon>Bacillota</taxon>
        <taxon>Bacilli</taxon>
        <taxon>Bacillales</taxon>
        <taxon>Bacillaceae</taxon>
        <taxon>Lederbergia</taxon>
    </lineage>
</organism>
<comment type="catalytic activity">
    <reaction evidence="1">
        <text>ATP + protein L-histidine = ADP + protein N-phospho-L-histidine.</text>
        <dbReference type="EC" id="2.7.13.3"/>
    </reaction>
</comment>
<keyword evidence="4 11" id="KW-0418">Kinase</keyword>
<dbReference type="SUPFAM" id="SSF55874">
    <property type="entry name" value="ATPase domain of HSP90 chaperone/DNA topoisomerase II/histidine kinase"/>
    <property type="match status" value="1"/>
</dbReference>
<dbReference type="EC" id="2.7.13.3" evidence="2"/>
<keyword evidence="7" id="KW-1133">Transmembrane helix</keyword>
<keyword evidence="5" id="KW-0902">Two-component regulatory system</keyword>
<keyword evidence="6" id="KW-0175">Coiled coil</keyword>
<evidence type="ECO:0000259" key="10">
    <source>
        <dbReference type="Pfam" id="PF23540"/>
    </source>
</evidence>
<evidence type="ECO:0000256" key="1">
    <source>
        <dbReference type="ARBA" id="ARBA00000085"/>
    </source>
</evidence>
<sequence>MKKFHFFPKRYGVFPYIFLIYLVLPVFYVREEQGLKAVIGYALILLFLVTYRQLYFLIPFKKISIWLVLQTVILVILSIWYSPYNMFMGFFTANFIGWFLDKKLFKTALISFGIILASPILFVILQGQLSNIYFFFPFLIVMLATPFGIRSMNTRMELEKKLDQANQQIRDLIKREERVRIARDLHDTLGHTLSLITLQSQLVQRLTEKDPIRAKQEAKEIESSSRSALRQVRELVSEMRSITIAEEIAEMKQILTAAGIEFHVTGQKDFTYIPLLQQNIIGMCLREAGTNIVKHSQAKNCTVLFEESGGFLTISVKDDGVGILEGQESGNGLKGMNERLALIDGTLKIHSKKGTALTINVPIIKKQAEVNNAHDTHRHC</sequence>
<evidence type="ECO:0000259" key="8">
    <source>
        <dbReference type="Pfam" id="PF02518"/>
    </source>
</evidence>
<accession>A0A942TFV0</accession>
<evidence type="ECO:0000256" key="7">
    <source>
        <dbReference type="SAM" id="Phobius"/>
    </source>
</evidence>
<dbReference type="Gene3D" id="3.30.565.10">
    <property type="entry name" value="Histidine kinase-like ATPase, C-terminal domain"/>
    <property type="match status" value="1"/>
</dbReference>
<dbReference type="PANTHER" id="PTHR24421:SF63">
    <property type="entry name" value="SENSOR HISTIDINE KINASE DESK"/>
    <property type="match status" value="1"/>
</dbReference>
<dbReference type="EMBL" id="JAGYPG010000003">
    <property type="protein sequence ID" value="MBS4197175.1"/>
    <property type="molecule type" value="Genomic_DNA"/>
</dbReference>
<keyword evidence="7" id="KW-0812">Transmembrane</keyword>
<dbReference type="Pfam" id="PF23540">
    <property type="entry name" value="DesK_N"/>
    <property type="match status" value="1"/>
</dbReference>
<protein>
    <recommendedName>
        <fullName evidence="2">histidine kinase</fullName>
        <ecNumber evidence="2">2.7.13.3</ecNumber>
    </recommendedName>
</protein>
<evidence type="ECO:0000313" key="12">
    <source>
        <dbReference type="Proteomes" id="UP000681414"/>
    </source>
</evidence>